<evidence type="ECO:0000313" key="2">
    <source>
        <dbReference type="Proteomes" id="UP001558713"/>
    </source>
</evidence>
<keyword evidence="2" id="KW-1185">Reference proteome</keyword>
<dbReference type="EMBL" id="JBANAX010000064">
    <property type="protein sequence ID" value="KAL1223808.1"/>
    <property type="molecule type" value="Genomic_DNA"/>
</dbReference>
<sequence length="93" mass="10933">MIPAEICHPSMALIDSLNDQMMQDALDTIDERRDQILIHLQNYQQPTARYYNSKIKNRPLKVDDLILRRVFENTKEEEDGKLGTNWKGPYQVT</sequence>
<proteinExistence type="predicted"/>
<evidence type="ECO:0000313" key="1">
    <source>
        <dbReference type="EMBL" id="KAL1223808.1"/>
    </source>
</evidence>
<dbReference type="AlphaFoldDB" id="A0ABD1C2W3"/>
<name>A0ABD1C2W3_CARAN</name>
<reference evidence="1 2" key="1">
    <citation type="submission" date="2024-04" db="EMBL/GenBank/DDBJ databases">
        <title>Genome assembly C_amara_ONT_v2.</title>
        <authorList>
            <person name="Yant L."/>
            <person name="Moore C."/>
            <person name="Slenker M."/>
        </authorList>
    </citation>
    <scope>NUCLEOTIDE SEQUENCE [LARGE SCALE GENOMIC DNA]</scope>
    <source>
        <tissue evidence="1">Leaf</tissue>
    </source>
</reference>
<protein>
    <recommendedName>
        <fullName evidence="3">Reverse transcriptase domain-containing protein</fullName>
    </recommendedName>
</protein>
<comment type="caution">
    <text evidence="1">The sequence shown here is derived from an EMBL/GenBank/DDBJ whole genome shotgun (WGS) entry which is preliminary data.</text>
</comment>
<accession>A0ABD1C2W3</accession>
<gene>
    <name evidence="1" type="ORF">V5N11_006604</name>
</gene>
<evidence type="ECO:0008006" key="3">
    <source>
        <dbReference type="Google" id="ProtNLM"/>
    </source>
</evidence>
<dbReference type="Proteomes" id="UP001558713">
    <property type="component" value="Unassembled WGS sequence"/>
</dbReference>
<organism evidence="1 2">
    <name type="scientific">Cardamine amara subsp. amara</name>
    <dbReference type="NCBI Taxonomy" id="228776"/>
    <lineage>
        <taxon>Eukaryota</taxon>
        <taxon>Viridiplantae</taxon>
        <taxon>Streptophyta</taxon>
        <taxon>Embryophyta</taxon>
        <taxon>Tracheophyta</taxon>
        <taxon>Spermatophyta</taxon>
        <taxon>Magnoliopsida</taxon>
        <taxon>eudicotyledons</taxon>
        <taxon>Gunneridae</taxon>
        <taxon>Pentapetalae</taxon>
        <taxon>rosids</taxon>
        <taxon>malvids</taxon>
        <taxon>Brassicales</taxon>
        <taxon>Brassicaceae</taxon>
        <taxon>Cardamineae</taxon>
        <taxon>Cardamine</taxon>
    </lineage>
</organism>